<dbReference type="Proteomes" id="UP000886595">
    <property type="component" value="Unassembled WGS sequence"/>
</dbReference>
<dbReference type="GO" id="GO:0004523">
    <property type="term" value="F:RNA-DNA hybrid ribonuclease activity"/>
    <property type="evidence" value="ECO:0007669"/>
    <property type="project" value="InterPro"/>
</dbReference>
<dbReference type="Pfam" id="PF13456">
    <property type="entry name" value="RVT_3"/>
    <property type="match status" value="1"/>
</dbReference>
<evidence type="ECO:0000313" key="3">
    <source>
        <dbReference type="Proteomes" id="UP000886595"/>
    </source>
</evidence>
<proteinExistence type="predicted"/>
<evidence type="ECO:0000313" key="2">
    <source>
        <dbReference type="EMBL" id="KAG2241757.1"/>
    </source>
</evidence>
<gene>
    <name evidence="2" type="ORF">Bca52824_096399</name>
</gene>
<protein>
    <recommendedName>
        <fullName evidence="1">RNase H type-1 domain-containing protein</fullName>
    </recommendedName>
</protein>
<organism evidence="2 3">
    <name type="scientific">Brassica carinata</name>
    <name type="common">Ethiopian mustard</name>
    <name type="synonym">Abyssinian cabbage</name>
    <dbReference type="NCBI Taxonomy" id="52824"/>
    <lineage>
        <taxon>Eukaryota</taxon>
        <taxon>Viridiplantae</taxon>
        <taxon>Streptophyta</taxon>
        <taxon>Embryophyta</taxon>
        <taxon>Tracheophyta</taxon>
        <taxon>Spermatophyta</taxon>
        <taxon>Magnoliopsida</taxon>
        <taxon>eudicotyledons</taxon>
        <taxon>Gunneridae</taxon>
        <taxon>Pentapetalae</taxon>
        <taxon>rosids</taxon>
        <taxon>malvids</taxon>
        <taxon>Brassicales</taxon>
        <taxon>Brassicaceae</taxon>
        <taxon>Brassiceae</taxon>
        <taxon>Brassica</taxon>
    </lineage>
</organism>
<name>A0A8X7THB2_BRACI</name>
<dbReference type="EMBL" id="JAAMPC010000859">
    <property type="protein sequence ID" value="KAG2241757.1"/>
    <property type="molecule type" value="Genomic_DNA"/>
</dbReference>
<feature type="domain" description="RNase H type-1" evidence="1">
    <location>
        <begin position="16"/>
        <end position="60"/>
    </location>
</feature>
<reference evidence="2 3" key="1">
    <citation type="submission" date="2020-02" db="EMBL/GenBank/DDBJ databases">
        <authorList>
            <person name="Ma Q."/>
            <person name="Huang Y."/>
            <person name="Song X."/>
            <person name="Pei D."/>
        </authorList>
    </citation>
    <scope>NUCLEOTIDE SEQUENCE [LARGE SCALE GENOMIC DNA]</scope>
    <source>
        <strain evidence="2">Sxm20200214</strain>
        <tissue evidence="2">Leaf</tissue>
    </source>
</reference>
<dbReference type="InterPro" id="IPR002156">
    <property type="entry name" value="RNaseH_domain"/>
</dbReference>
<evidence type="ECO:0000259" key="1">
    <source>
        <dbReference type="Pfam" id="PF13456"/>
    </source>
</evidence>
<comment type="caution">
    <text evidence="2">The sequence shown here is derived from an EMBL/GenBank/DDBJ whole genome shotgun (WGS) entry which is preliminary data.</text>
</comment>
<sequence>MISGESELIKFASSEASVATPLIAEALAMREALRKCLELGIGNIMCESDFSRLISASQGKLHSLRFTESFSTSWILQPYVRISLLVGSLESTMVLQILNEDVYSLT</sequence>
<dbReference type="AlphaFoldDB" id="A0A8X7THB2"/>
<accession>A0A8X7THB2</accession>
<dbReference type="GO" id="GO:0003676">
    <property type="term" value="F:nucleic acid binding"/>
    <property type="evidence" value="ECO:0007669"/>
    <property type="project" value="InterPro"/>
</dbReference>
<keyword evidence="3" id="KW-1185">Reference proteome</keyword>
<dbReference type="OrthoDB" id="1109693at2759"/>